<dbReference type="STRING" id="317018.AVL63_08730"/>
<keyword evidence="10" id="KW-1185">Reference proteome</keyword>
<dbReference type="GO" id="GO:0006355">
    <property type="term" value="P:regulation of DNA-templated transcription"/>
    <property type="evidence" value="ECO:0007669"/>
    <property type="project" value="InterPro"/>
</dbReference>
<proteinExistence type="predicted"/>
<dbReference type="Pfam" id="PF00072">
    <property type="entry name" value="Response_reg"/>
    <property type="match status" value="1"/>
</dbReference>
<dbReference type="CDD" id="cd17535">
    <property type="entry name" value="REC_NarL-like"/>
    <property type="match status" value="1"/>
</dbReference>
<evidence type="ECO:0000256" key="4">
    <source>
        <dbReference type="ARBA" id="ARBA00023163"/>
    </source>
</evidence>
<evidence type="ECO:0000313" key="11">
    <source>
        <dbReference type="Proteomes" id="UP000546252"/>
    </source>
</evidence>
<dbReference type="Proteomes" id="UP000546252">
    <property type="component" value="Unassembled WGS sequence"/>
</dbReference>
<dbReference type="PANTHER" id="PTHR43214">
    <property type="entry name" value="TWO-COMPONENT RESPONSE REGULATOR"/>
    <property type="match status" value="1"/>
</dbReference>
<dbReference type="PRINTS" id="PR00038">
    <property type="entry name" value="HTHLUXR"/>
</dbReference>
<evidence type="ECO:0000313" key="10">
    <source>
        <dbReference type="Proteomes" id="UP000054023"/>
    </source>
</evidence>
<gene>
    <name evidence="8" type="ORF">AVL63_08730</name>
    <name evidence="9" type="ORF">HNR24_002669</name>
</gene>
<dbReference type="Gene3D" id="3.40.50.2300">
    <property type="match status" value="1"/>
</dbReference>
<reference evidence="9 11" key="3">
    <citation type="submission" date="2020-08" db="EMBL/GenBank/DDBJ databases">
        <title>Sequencing the genomes of 1000 actinobacteria strains.</title>
        <authorList>
            <person name="Klenk H.-P."/>
        </authorList>
    </citation>
    <scope>NUCLEOTIDE SEQUENCE [LARGE SCALE GENOMIC DNA]</scope>
    <source>
        <strain evidence="9 11">DSM 19081</strain>
    </source>
</reference>
<keyword evidence="3 9" id="KW-0238">DNA-binding</keyword>
<comment type="caution">
    <text evidence="8">The sequence shown here is derived from an EMBL/GenBank/DDBJ whole genome shotgun (WGS) entry which is preliminary data.</text>
</comment>
<dbReference type="OrthoDB" id="9808843at2"/>
<dbReference type="Proteomes" id="UP000054023">
    <property type="component" value="Unassembled WGS sequence"/>
</dbReference>
<dbReference type="InterPro" id="IPR058245">
    <property type="entry name" value="NreC/VraR/RcsB-like_REC"/>
</dbReference>
<dbReference type="InterPro" id="IPR000792">
    <property type="entry name" value="Tscrpt_reg_LuxR_C"/>
</dbReference>
<evidence type="ECO:0000313" key="8">
    <source>
        <dbReference type="EMBL" id="KUG60449.1"/>
    </source>
</evidence>
<name>A0A0W8IK80_9MICC</name>
<dbReference type="InterPro" id="IPR001789">
    <property type="entry name" value="Sig_transdc_resp-reg_receiver"/>
</dbReference>
<evidence type="ECO:0000256" key="1">
    <source>
        <dbReference type="ARBA" id="ARBA00022553"/>
    </source>
</evidence>
<feature type="modified residue" description="4-aspartylphosphate" evidence="5">
    <location>
        <position position="54"/>
    </location>
</feature>
<reference evidence="10" key="2">
    <citation type="submission" date="2015-12" db="EMBL/GenBank/DDBJ databases">
        <authorList>
            <person name="Nair G.R."/>
            <person name="Kaur G."/>
            <person name="Mayilraj S."/>
        </authorList>
    </citation>
    <scope>NUCLEOTIDE SEQUENCE [LARGE SCALE GENOMIC DNA]</scope>
    <source>
        <strain evidence="10">CD08_7</strain>
    </source>
</reference>
<dbReference type="Pfam" id="PF00196">
    <property type="entry name" value="GerE"/>
    <property type="match status" value="1"/>
</dbReference>
<reference evidence="8" key="1">
    <citation type="submission" date="2015-12" db="EMBL/GenBank/DDBJ databases">
        <authorList>
            <person name="Shamseldin A."/>
            <person name="Moawad H."/>
            <person name="Abd El-Rahim W.M."/>
            <person name="Sadowsky M.J."/>
        </authorList>
    </citation>
    <scope>NUCLEOTIDE SEQUENCE [LARGE SCALE GENOMIC DNA]</scope>
    <source>
        <strain evidence="8">CD08_7</strain>
    </source>
</reference>
<evidence type="ECO:0000256" key="5">
    <source>
        <dbReference type="PROSITE-ProRule" id="PRU00169"/>
    </source>
</evidence>
<dbReference type="EMBL" id="JACJIH010000001">
    <property type="protein sequence ID" value="MBA8922736.1"/>
    <property type="molecule type" value="Genomic_DNA"/>
</dbReference>
<dbReference type="GO" id="GO:0003677">
    <property type="term" value="F:DNA binding"/>
    <property type="evidence" value="ECO:0007669"/>
    <property type="project" value="UniProtKB-KW"/>
</dbReference>
<keyword evidence="1 5" id="KW-0597">Phosphoprotein</keyword>
<evidence type="ECO:0000256" key="3">
    <source>
        <dbReference type="ARBA" id="ARBA00023125"/>
    </source>
</evidence>
<dbReference type="InterPro" id="IPR016032">
    <property type="entry name" value="Sig_transdc_resp-reg_C-effctor"/>
</dbReference>
<accession>A0A0W8IK80</accession>
<dbReference type="AlphaFoldDB" id="A0A0W8IK80"/>
<dbReference type="SUPFAM" id="SSF46894">
    <property type="entry name" value="C-terminal effector domain of the bipartite response regulators"/>
    <property type="match status" value="1"/>
</dbReference>
<dbReference type="SMART" id="SM00421">
    <property type="entry name" value="HTH_LUXR"/>
    <property type="match status" value="1"/>
</dbReference>
<dbReference type="InterPro" id="IPR039420">
    <property type="entry name" value="WalR-like"/>
</dbReference>
<sequence>MLRLVVADDHPIMRAALRAYVDSAPDMECIGEAANGLEVVEVVRETRPDVVIMDLKMPEMGGVEATAAVMAIAPETSVLAVTTFSSEGHALQALNAGAKGYIVKDATADEVLEAVRQVHGSSVPISPDVARRLEFNAVNEAEEFSVALAGSDYLPRIPPRESEVLNLLARGYSNREIATRMVLTEGAIKAHLGRLCTRFGVRDRVQLLIRATQLGFIEPELEDERDAEQSG</sequence>
<dbReference type="InterPro" id="IPR011006">
    <property type="entry name" value="CheY-like_superfamily"/>
</dbReference>
<organism evidence="8 10">
    <name type="scientific">Nesterenkonia jeotgali</name>
    <dbReference type="NCBI Taxonomy" id="317018"/>
    <lineage>
        <taxon>Bacteria</taxon>
        <taxon>Bacillati</taxon>
        <taxon>Actinomycetota</taxon>
        <taxon>Actinomycetes</taxon>
        <taxon>Micrococcales</taxon>
        <taxon>Micrococcaceae</taxon>
        <taxon>Nesterenkonia</taxon>
    </lineage>
</organism>
<evidence type="ECO:0000313" key="9">
    <source>
        <dbReference type="EMBL" id="MBA8922736.1"/>
    </source>
</evidence>
<dbReference type="GO" id="GO:0000160">
    <property type="term" value="P:phosphorelay signal transduction system"/>
    <property type="evidence" value="ECO:0007669"/>
    <property type="project" value="InterPro"/>
</dbReference>
<keyword evidence="4" id="KW-0804">Transcription</keyword>
<protein>
    <submittedName>
        <fullName evidence="9">DNA-binding NarL/FixJ family response regulator</fullName>
    </submittedName>
</protein>
<dbReference type="SMART" id="SM00448">
    <property type="entry name" value="REC"/>
    <property type="match status" value="1"/>
</dbReference>
<feature type="domain" description="HTH luxR-type" evidence="6">
    <location>
        <begin position="150"/>
        <end position="215"/>
    </location>
</feature>
<dbReference type="RefSeq" id="WP_058887434.1">
    <property type="nucleotide sequence ID" value="NZ_BAAAKT010000001.1"/>
</dbReference>
<dbReference type="SUPFAM" id="SSF52172">
    <property type="entry name" value="CheY-like"/>
    <property type="match status" value="1"/>
</dbReference>
<evidence type="ECO:0000256" key="2">
    <source>
        <dbReference type="ARBA" id="ARBA00023015"/>
    </source>
</evidence>
<keyword evidence="2" id="KW-0805">Transcription regulation</keyword>
<evidence type="ECO:0000259" key="7">
    <source>
        <dbReference type="PROSITE" id="PS50110"/>
    </source>
</evidence>
<evidence type="ECO:0000259" key="6">
    <source>
        <dbReference type="PROSITE" id="PS50043"/>
    </source>
</evidence>
<dbReference type="PROSITE" id="PS50043">
    <property type="entry name" value="HTH_LUXR_2"/>
    <property type="match status" value="1"/>
</dbReference>
<dbReference type="CDD" id="cd06170">
    <property type="entry name" value="LuxR_C_like"/>
    <property type="match status" value="1"/>
</dbReference>
<dbReference type="PROSITE" id="PS50110">
    <property type="entry name" value="RESPONSE_REGULATORY"/>
    <property type="match status" value="1"/>
</dbReference>
<dbReference type="PANTHER" id="PTHR43214:SF24">
    <property type="entry name" value="TRANSCRIPTIONAL REGULATORY PROTEIN NARL-RELATED"/>
    <property type="match status" value="1"/>
</dbReference>
<feature type="domain" description="Response regulatory" evidence="7">
    <location>
        <begin position="3"/>
        <end position="119"/>
    </location>
</feature>
<dbReference type="EMBL" id="LQBM01000001">
    <property type="protein sequence ID" value="KUG60449.1"/>
    <property type="molecule type" value="Genomic_DNA"/>
</dbReference>